<evidence type="ECO:0000256" key="1">
    <source>
        <dbReference type="ARBA" id="ARBA00022603"/>
    </source>
</evidence>
<dbReference type="GeneID" id="9698439"/>
<accession>E0S8Y2</accession>
<protein>
    <submittedName>
        <fullName evidence="4">Methyltransferase</fullName>
    </submittedName>
</protein>
<dbReference type="GO" id="GO:0006400">
    <property type="term" value="P:tRNA modification"/>
    <property type="evidence" value="ECO:0007669"/>
    <property type="project" value="UniProtKB-ARBA"/>
</dbReference>
<dbReference type="InterPro" id="IPR013216">
    <property type="entry name" value="Methyltransf_11"/>
</dbReference>
<keyword evidence="2" id="KW-0808">Transferase</keyword>
<dbReference type="GO" id="GO:0008175">
    <property type="term" value="F:tRNA methyltransferase activity"/>
    <property type="evidence" value="ECO:0007669"/>
    <property type="project" value="UniProtKB-ARBA"/>
</dbReference>
<dbReference type="SUPFAM" id="SSF53335">
    <property type="entry name" value="S-adenosyl-L-methionine-dependent methyltransferases"/>
    <property type="match status" value="1"/>
</dbReference>
<dbReference type="Gene3D" id="3.40.50.150">
    <property type="entry name" value="Vaccinia Virus protein VP39"/>
    <property type="match status" value="1"/>
</dbReference>
<dbReference type="HOGENOM" id="CLU_029501_2_1_1"/>
<evidence type="ECO:0000259" key="3">
    <source>
        <dbReference type="Pfam" id="PF08241"/>
    </source>
</evidence>
<dbReference type="OrthoDB" id="271595at2759"/>
<keyword evidence="1 4" id="KW-0489">Methyltransferase</keyword>
<dbReference type="CDD" id="cd02440">
    <property type="entry name" value="AdoMet_MTases"/>
    <property type="match status" value="1"/>
</dbReference>
<evidence type="ECO:0000313" key="5">
    <source>
        <dbReference type="Proteomes" id="UP000002313"/>
    </source>
</evidence>
<dbReference type="EMBL" id="CP001950">
    <property type="protein sequence ID" value="ADM12248.1"/>
    <property type="molecule type" value="Genomic_DNA"/>
</dbReference>
<dbReference type="Proteomes" id="UP000002313">
    <property type="component" value="Chromosome IX"/>
</dbReference>
<dbReference type="PANTHER" id="PTHR13069:SF21">
    <property type="entry name" value="ALKYLATED DNA REPAIR PROTEIN ALKB HOMOLOG 8"/>
    <property type="match status" value="1"/>
</dbReference>
<gene>
    <name evidence="4" type="ORF">Eint_091190</name>
</gene>
<evidence type="ECO:0000313" key="4">
    <source>
        <dbReference type="EMBL" id="ADM12248.1"/>
    </source>
</evidence>
<dbReference type="Pfam" id="PF08241">
    <property type="entry name" value="Methyltransf_11"/>
    <property type="match status" value="1"/>
</dbReference>
<dbReference type="GO" id="GO:0032259">
    <property type="term" value="P:methylation"/>
    <property type="evidence" value="ECO:0007669"/>
    <property type="project" value="UniProtKB-KW"/>
</dbReference>
<dbReference type="InterPro" id="IPR051422">
    <property type="entry name" value="AlkB_tRNA_MeTrf/Diox"/>
</dbReference>
<keyword evidence="5" id="KW-1185">Reference proteome</keyword>
<evidence type="ECO:0000256" key="2">
    <source>
        <dbReference type="ARBA" id="ARBA00022679"/>
    </source>
</evidence>
<dbReference type="InterPro" id="IPR029063">
    <property type="entry name" value="SAM-dependent_MTases_sf"/>
</dbReference>
<reference evidence="4 5" key="2">
    <citation type="journal article" date="2012" name="Proc. Natl. Acad. Sci. U.S.A.">
        <title>Gain and loss of multiple functionally related, horizontally transferred genes in the reduced genomes of two microsporidian parasites.</title>
        <authorList>
            <person name="Pombert J.-F."/>
            <person name="Selman M."/>
            <person name="Burki F."/>
            <person name="Bardell F.T."/>
            <person name="Farinelli L."/>
            <person name="Solter L.F."/>
            <person name="Whitman D.W."/>
            <person name="Weiss L.M."/>
            <person name="Corradi N."/>
            <person name="Keeling P.J."/>
        </authorList>
    </citation>
    <scope>NUCLEOTIDE SEQUENCE [LARGE SCALE GENOMIC DNA]</scope>
    <source>
        <strain evidence="4 5">ATCC 50506</strain>
    </source>
</reference>
<proteinExistence type="predicted"/>
<name>E0S8Y2_ENCIT</name>
<dbReference type="PANTHER" id="PTHR13069">
    <property type="entry name" value="ALKYLATED DNA REPAIR PROTEIN ALKB HOMOLOG 8"/>
    <property type="match status" value="1"/>
</dbReference>
<dbReference type="VEuPathDB" id="MicrosporidiaDB:Eint_091190"/>
<sequence>MEDPNEFEGEFVHKFYNENSREFSATRRKHWKMTETFLDRYWTADSIVLDAGCGNGRSFLVPGIVGLDYCWGLLRDGKAVKNYGLIRGDVLELPFVDCSFDLVLSVGVIHHLSTDCRRKKAMEEMRRVLRDGGKMLVYVWGSSVSGKRKFSKIIGGSEQDYFATWNLRDDAKRYYHLYGMEDLVELCKSSGFKVLDHGPEEESLFVVLEK</sequence>
<dbReference type="AlphaFoldDB" id="E0S8Y2"/>
<dbReference type="KEGG" id="ein:Eint_091190"/>
<organism evidence="4 5">
    <name type="scientific">Encephalitozoon intestinalis (strain ATCC 50506)</name>
    <name type="common">Microsporidian parasite</name>
    <name type="synonym">Septata intestinalis</name>
    <dbReference type="NCBI Taxonomy" id="876142"/>
    <lineage>
        <taxon>Eukaryota</taxon>
        <taxon>Fungi</taxon>
        <taxon>Fungi incertae sedis</taxon>
        <taxon>Microsporidia</taxon>
        <taxon>Unikaryonidae</taxon>
        <taxon>Encephalitozoon</taxon>
    </lineage>
</organism>
<dbReference type="GO" id="GO:0008757">
    <property type="term" value="F:S-adenosylmethionine-dependent methyltransferase activity"/>
    <property type="evidence" value="ECO:0007669"/>
    <property type="project" value="InterPro"/>
</dbReference>
<dbReference type="RefSeq" id="XP_003073608.1">
    <property type="nucleotide sequence ID" value="XM_003073562.1"/>
</dbReference>
<feature type="domain" description="Methyltransferase type 11" evidence="3">
    <location>
        <begin position="49"/>
        <end position="136"/>
    </location>
</feature>
<reference evidence="4 5" key="1">
    <citation type="journal article" date="2010" name="Nat. Commun.">
        <title>The complete sequence of the smallest known nuclear genome from the microsporidian Encephalitozoon intestinalis.</title>
        <authorList>
            <person name="Corradi N."/>
            <person name="Pombert J.-F."/>
            <person name="Farinelli L."/>
            <person name="Didier E.S."/>
            <person name="Keeling P.J."/>
        </authorList>
    </citation>
    <scope>NUCLEOTIDE SEQUENCE [LARGE SCALE GENOMIC DNA]</scope>
    <source>
        <strain evidence="4 5">ATCC 50506</strain>
    </source>
</reference>